<dbReference type="SUPFAM" id="SSF47413">
    <property type="entry name" value="lambda repressor-like DNA-binding domains"/>
    <property type="match status" value="1"/>
</dbReference>
<keyword evidence="3" id="KW-1185">Reference proteome</keyword>
<evidence type="ECO:0000313" key="3">
    <source>
        <dbReference type="Proteomes" id="UP000198796"/>
    </source>
</evidence>
<name>A0A1I0VBC6_9RHOB</name>
<evidence type="ECO:0000259" key="1">
    <source>
        <dbReference type="PROSITE" id="PS50943"/>
    </source>
</evidence>
<dbReference type="Proteomes" id="UP000198796">
    <property type="component" value="Unassembled WGS sequence"/>
</dbReference>
<reference evidence="2 3" key="1">
    <citation type="submission" date="2016-10" db="EMBL/GenBank/DDBJ databases">
        <authorList>
            <person name="de Groot N.N."/>
        </authorList>
    </citation>
    <scope>NUCLEOTIDE SEQUENCE [LARGE SCALE GENOMIC DNA]</scope>
    <source>
        <strain evidence="2 3">DSM 29316</strain>
    </source>
</reference>
<dbReference type="CDD" id="cd00093">
    <property type="entry name" value="HTH_XRE"/>
    <property type="match status" value="1"/>
</dbReference>
<protein>
    <submittedName>
        <fullName evidence="2">Transcriptional regulator, XRE family</fullName>
    </submittedName>
</protein>
<dbReference type="OrthoDB" id="8902678at2"/>
<dbReference type="RefSeq" id="WP_092060216.1">
    <property type="nucleotide sequence ID" value="NZ_FOJU01000001.1"/>
</dbReference>
<dbReference type="Gene3D" id="1.10.260.40">
    <property type="entry name" value="lambda repressor-like DNA-binding domains"/>
    <property type="match status" value="1"/>
</dbReference>
<dbReference type="InterPro" id="IPR010982">
    <property type="entry name" value="Lambda_DNA-bd_dom_sf"/>
</dbReference>
<proteinExistence type="predicted"/>
<organism evidence="2 3">
    <name type="scientific">Poseidonocella pacifica</name>
    <dbReference type="NCBI Taxonomy" id="871651"/>
    <lineage>
        <taxon>Bacteria</taxon>
        <taxon>Pseudomonadati</taxon>
        <taxon>Pseudomonadota</taxon>
        <taxon>Alphaproteobacteria</taxon>
        <taxon>Rhodobacterales</taxon>
        <taxon>Roseobacteraceae</taxon>
        <taxon>Poseidonocella</taxon>
    </lineage>
</organism>
<sequence length="271" mass="30785">MLRTTNKSKPPTPTELRTIFGENLRRLASRHASVAGLCRELGINRTQFNRYLASESFPRPDVLYRICSFFEVDARVLLEPVENIEEAGNDLLTHPQVNDFIGARATEISDELFPVGFYRFTRPSFVESTAYLQGLVYVYRADGYTFVRGYEAREAVALQGLRPDGATREFRGIMIAQNDGVSMLISRRNTLSTSFTYLTRVTSFENNFWVGYTTRTAPEALDSRRAARIVFEHLPTETGPVLRAARQTGLCEIEAVSAFHRKHLRIGEVFQ</sequence>
<dbReference type="EMBL" id="FOJU01000001">
    <property type="protein sequence ID" value="SFA73552.1"/>
    <property type="molecule type" value="Genomic_DNA"/>
</dbReference>
<dbReference type="PROSITE" id="PS50943">
    <property type="entry name" value="HTH_CROC1"/>
    <property type="match status" value="1"/>
</dbReference>
<dbReference type="GO" id="GO:0003677">
    <property type="term" value="F:DNA binding"/>
    <property type="evidence" value="ECO:0007669"/>
    <property type="project" value="InterPro"/>
</dbReference>
<feature type="domain" description="HTH cro/C1-type" evidence="1">
    <location>
        <begin position="37"/>
        <end position="77"/>
    </location>
</feature>
<dbReference type="AlphaFoldDB" id="A0A1I0VBC6"/>
<gene>
    <name evidence="2" type="ORF">SAMN05421688_0477</name>
</gene>
<dbReference type="InterPro" id="IPR001387">
    <property type="entry name" value="Cro/C1-type_HTH"/>
</dbReference>
<dbReference type="STRING" id="871651.SAMN05421688_0477"/>
<evidence type="ECO:0000313" key="2">
    <source>
        <dbReference type="EMBL" id="SFA73552.1"/>
    </source>
</evidence>
<dbReference type="Pfam" id="PF13443">
    <property type="entry name" value="HTH_26"/>
    <property type="match status" value="1"/>
</dbReference>
<accession>A0A1I0VBC6</accession>